<evidence type="ECO:0000256" key="1">
    <source>
        <dbReference type="SAM" id="MobiDB-lite"/>
    </source>
</evidence>
<evidence type="ECO:0000313" key="2">
    <source>
        <dbReference type="EMBL" id="EJW78292.1"/>
    </source>
</evidence>
<accession>J9EMN4</accession>
<comment type="caution">
    <text evidence="2">The sequence shown here is derived from an EMBL/GenBank/DDBJ whole genome shotgun (WGS) entry which is preliminary data.</text>
</comment>
<feature type="compositionally biased region" description="Basic and acidic residues" evidence="1">
    <location>
        <begin position="1"/>
        <end position="23"/>
    </location>
</feature>
<proteinExistence type="predicted"/>
<sequence>MNEVRGVRTMKDNKREKEKVKEKEEEEQQVKGWVNDNNNNIEPPRRTNEWDSM</sequence>
<feature type="region of interest" description="Disordered" evidence="1">
    <location>
        <begin position="1"/>
        <end position="53"/>
    </location>
</feature>
<organism evidence="2 3">
    <name type="scientific">Wuchereria bancrofti</name>
    <dbReference type="NCBI Taxonomy" id="6293"/>
    <lineage>
        <taxon>Eukaryota</taxon>
        <taxon>Metazoa</taxon>
        <taxon>Ecdysozoa</taxon>
        <taxon>Nematoda</taxon>
        <taxon>Chromadorea</taxon>
        <taxon>Rhabditida</taxon>
        <taxon>Spirurina</taxon>
        <taxon>Spiruromorpha</taxon>
        <taxon>Filarioidea</taxon>
        <taxon>Onchocercidae</taxon>
        <taxon>Wuchereria</taxon>
    </lineage>
</organism>
<gene>
    <name evidence="2" type="ORF">WUBG_10801</name>
</gene>
<dbReference type="Proteomes" id="UP000004810">
    <property type="component" value="Unassembled WGS sequence"/>
</dbReference>
<evidence type="ECO:0000313" key="3">
    <source>
        <dbReference type="Proteomes" id="UP000004810"/>
    </source>
</evidence>
<dbReference type="EMBL" id="ADBV01006754">
    <property type="protein sequence ID" value="EJW78292.1"/>
    <property type="molecule type" value="Genomic_DNA"/>
</dbReference>
<reference evidence="3" key="1">
    <citation type="submission" date="2012-08" db="EMBL/GenBank/DDBJ databases">
        <title>The Genome Sequence of Wuchereria bancrofti.</title>
        <authorList>
            <person name="Nutman T.B."/>
            <person name="Fink D.L."/>
            <person name="Russ C."/>
            <person name="Young S."/>
            <person name="Zeng Q."/>
            <person name="Koehrsen M."/>
            <person name="Alvarado L."/>
            <person name="Berlin A."/>
            <person name="Chapman S.B."/>
            <person name="Chen Z."/>
            <person name="Freedman E."/>
            <person name="Gellesch M."/>
            <person name="Goldberg J."/>
            <person name="Griggs A."/>
            <person name="Gujja S."/>
            <person name="Heilman E.R."/>
            <person name="Heiman D."/>
            <person name="Hepburn T."/>
            <person name="Howarth C."/>
            <person name="Jen D."/>
            <person name="Larson L."/>
            <person name="Lewis B."/>
            <person name="Mehta T."/>
            <person name="Park D."/>
            <person name="Pearson M."/>
            <person name="Roberts A."/>
            <person name="Saif S."/>
            <person name="Shea T."/>
            <person name="Shenoy N."/>
            <person name="Sisk P."/>
            <person name="Stolte C."/>
            <person name="Sykes S."/>
            <person name="Walk T."/>
            <person name="White J."/>
            <person name="Yandava C."/>
            <person name="Haas B."/>
            <person name="Henn M.R."/>
            <person name="Nusbaum C."/>
            <person name="Birren B."/>
        </authorList>
    </citation>
    <scope>NUCLEOTIDE SEQUENCE [LARGE SCALE GENOMIC DNA]</scope>
    <source>
        <strain evidence="3">NA</strain>
    </source>
</reference>
<feature type="compositionally biased region" description="Basic and acidic residues" evidence="1">
    <location>
        <begin position="43"/>
        <end position="53"/>
    </location>
</feature>
<feature type="non-terminal residue" evidence="2">
    <location>
        <position position="53"/>
    </location>
</feature>
<name>J9EMN4_WUCBA</name>
<dbReference type="AlphaFoldDB" id="J9EMN4"/>
<protein>
    <submittedName>
        <fullName evidence="2">Uncharacterized protein</fullName>
    </submittedName>
</protein>